<dbReference type="Proteomes" id="UP000093000">
    <property type="component" value="Unassembled WGS sequence"/>
</dbReference>
<protein>
    <submittedName>
        <fullName evidence="2">Uncharacterized protein</fullName>
    </submittedName>
</protein>
<feature type="region of interest" description="Disordered" evidence="1">
    <location>
        <begin position="65"/>
        <end position="85"/>
    </location>
</feature>
<proteinExistence type="predicted"/>
<dbReference type="AlphaFoldDB" id="A0A1C7NGD1"/>
<feature type="compositionally biased region" description="Low complexity" evidence="1">
    <location>
        <begin position="67"/>
        <end position="79"/>
    </location>
</feature>
<evidence type="ECO:0000256" key="1">
    <source>
        <dbReference type="SAM" id="MobiDB-lite"/>
    </source>
</evidence>
<dbReference type="EMBL" id="LUGH01000168">
    <property type="protein sequence ID" value="OBZ88201.1"/>
    <property type="molecule type" value="Genomic_DNA"/>
</dbReference>
<evidence type="ECO:0000313" key="2">
    <source>
        <dbReference type="EMBL" id="OBZ88201.1"/>
    </source>
</evidence>
<gene>
    <name evidence="2" type="ORF">A0J61_03757</name>
</gene>
<dbReference type="InParanoid" id="A0A1C7NGD1"/>
<reference evidence="2 3" key="1">
    <citation type="submission" date="2016-03" db="EMBL/GenBank/DDBJ databases">
        <title>Choanephora cucurbitarum.</title>
        <authorList>
            <person name="Min B."/>
            <person name="Park H."/>
            <person name="Park J.-H."/>
            <person name="Shin H.-D."/>
            <person name="Choi I.-G."/>
        </authorList>
    </citation>
    <scope>NUCLEOTIDE SEQUENCE [LARGE SCALE GENOMIC DNA]</scope>
    <source>
        <strain evidence="2 3">KUS-F28377</strain>
    </source>
</reference>
<dbReference type="OrthoDB" id="2290958at2759"/>
<name>A0A1C7NGD1_9FUNG</name>
<evidence type="ECO:0000313" key="3">
    <source>
        <dbReference type="Proteomes" id="UP000093000"/>
    </source>
</evidence>
<accession>A0A1C7NGD1</accession>
<keyword evidence="3" id="KW-1185">Reference proteome</keyword>
<comment type="caution">
    <text evidence="2">The sequence shown here is derived from an EMBL/GenBank/DDBJ whole genome shotgun (WGS) entry which is preliminary data.</text>
</comment>
<sequence>MTSKKDYTQKLEFAFNYIIGKFIYHTKKKPLKKTFSNDALFEHTQYQLNKTKKCHNANVRHKHHSHSFSMPFSSNATASPLPPSSPLSNNQLTPYCCRYSPNAHQTRKRPHHRHYSSCISAFDMTVHSEDLTSKEFADIVGIQILSETMDERQKITTPSLIANSSKISSSILLKESDSSSMFYPISDILSLDDEDDHEEEEEEEIDETIHIWDNGFWQHPNKPANETLSSLHDMIRYDGTMCIKRGRFEILLTENCTSSATIPPKRPDRMVFEWKRRKATLHSAS</sequence>
<organism evidence="2 3">
    <name type="scientific">Choanephora cucurbitarum</name>
    <dbReference type="NCBI Taxonomy" id="101091"/>
    <lineage>
        <taxon>Eukaryota</taxon>
        <taxon>Fungi</taxon>
        <taxon>Fungi incertae sedis</taxon>
        <taxon>Mucoromycota</taxon>
        <taxon>Mucoromycotina</taxon>
        <taxon>Mucoromycetes</taxon>
        <taxon>Mucorales</taxon>
        <taxon>Mucorineae</taxon>
        <taxon>Choanephoraceae</taxon>
        <taxon>Choanephoroideae</taxon>
        <taxon>Choanephora</taxon>
    </lineage>
</organism>